<sequence length="169" mass="20004">MVKDIKKETKYKRKNAQFIKSQQIFLEWKNRYKLSDSNLENHLLPYIQIKIDELESYSIKHFLKSVIPSTIVSIPIAFLAFLFTLSLKDTDSWKDGIGAVMNMIFSAYGMIALVLFLVGIIMYKGILFVHYKFTFEFSDRVYYKVIQTIIYDHLIKIKFTYSEITRLNK</sequence>
<dbReference type="KEGG" id="vpn:A21D_01263"/>
<evidence type="ECO:0000313" key="3">
    <source>
        <dbReference type="Proteomes" id="UP000234237"/>
    </source>
</evidence>
<proteinExistence type="predicted"/>
<feature type="transmembrane region" description="Helical" evidence="1">
    <location>
        <begin position="99"/>
        <end position="123"/>
    </location>
</feature>
<dbReference type="EMBL" id="CP018622">
    <property type="protein sequence ID" value="AUJ24362.1"/>
    <property type="molecule type" value="Genomic_DNA"/>
</dbReference>
<protein>
    <submittedName>
        <fullName evidence="2">Uncharacterized protein</fullName>
    </submittedName>
</protein>
<feature type="transmembrane region" description="Helical" evidence="1">
    <location>
        <begin position="66"/>
        <end position="87"/>
    </location>
</feature>
<reference evidence="3" key="1">
    <citation type="submission" date="2016-11" db="EMBL/GenBank/DDBJ databases">
        <title>Complete genome sequence of Virgibacillus pantothenticus 21D, a halophilic bacterium isolated from the deep hypersaline anoxic basin Discovery in the Mediterranean Sea.</title>
        <authorList>
            <person name="Zeaiter Z."/>
            <person name="Booth J.M."/>
            <person name="Prosdocimi E.M."/>
            <person name="Mapelli F."/>
            <person name="Fusi M."/>
            <person name="Daffonchio D."/>
            <person name="Borin S."/>
            <person name="Crotti E."/>
        </authorList>
    </citation>
    <scope>NUCLEOTIDE SEQUENCE [LARGE SCALE GENOMIC DNA]</scope>
    <source>
        <strain evidence="3">21D</strain>
    </source>
</reference>
<keyword evidence="1" id="KW-1133">Transmembrane helix</keyword>
<accession>A0A2K9IX98</accession>
<evidence type="ECO:0000256" key="1">
    <source>
        <dbReference type="SAM" id="Phobius"/>
    </source>
</evidence>
<name>A0A2K9IX98_9BACI</name>
<keyword evidence="1" id="KW-0812">Transmembrane</keyword>
<gene>
    <name evidence="2" type="ORF">A21D_01263</name>
</gene>
<organism evidence="2 3">
    <name type="scientific">Virgibacillus dokdonensis</name>
    <dbReference type="NCBI Taxonomy" id="302167"/>
    <lineage>
        <taxon>Bacteria</taxon>
        <taxon>Bacillati</taxon>
        <taxon>Bacillota</taxon>
        <taxon>Bacilli</taxon>
        <taxon>Bacillales</taxon>
        <taxon>Bacillaceae</taxon>
        <taxon>Virgibacillus</taxon>
    </lineage>
</organism>
<dbReference type="AlphaFoldDB" id="A0A2K9IX98"/>
<dbReference type="Proteomes" id="UP000234237">
    <property type="component" value="Chromosome"/>
</dbReference>
<dbReference type="RefSeq" id="WP_101933034.1">
    <property type="nucleotide sequence ID" value="NZ_CP018622.1"/>
</dbReference>
<evidence type="ECO:0000313" key="2">
    <source>
        <dbReference type="EMBL" id="AUJ24362.1"/>
    </source>
</evidence>
<keyword evidence="1" id="KW-0472">Membrane</keyword>